<keyword evidence="1" id="KW-0732">Signal</keyword>
<reference evidence="2" key="2">
    <citation type="submission" date="2018-10" db="UniProtKB">
        <authorList>
            <consortium name="EnsemblPlants"/>
        </authorList>
    </citation>
    <scope>IDENTIFICATION</scope>
</reference>
<evidence type="ECO:0000313" key="2">
    <source>
        <dbReference type="EnsemblPlants" id="TraesCS2A02G340200.1"/>
    </source>
</evidence>
<dbReference type="Gramene" id="TraesLAC2A03G00729690.1">
    <property type="protein sequence ID" value="TraesLAC2A03G00729690.1"/>
    <property type="gene ID" value="TraesLAC2A03G00729690"/>
</dbReference>
<organism evidence="2">
    <name type="scientific">Triticum aestivum</name>
    <name type="common">Wheat</name>
    <dbReference type="NCBI Taxonomy" id="4565"/>
    <lineage>
        <taxon>Eukaryota</taxon>
        <taxon>Viridiplantae</taxon>
        <taxon>Streptophyta</taxon>
        <taxon>Embryophyta</taxon>
        <taxon>Tracheophyta</taxon>
        <taxon>Spermatophyta</taxon>
        <taxon>Magnoliopsida</taxon>
        <taxon>Liliopsida</taxon>
        <taxon>Poales</taxon>
        <taxon>Poaceae</taxon>
        <taxon>BOP clade</taxon>
        <taxon>Pooideae</taxon>
        <taxon>Triticodae</taxon>
        <taxon>Triticeae</taxon>
        <taxon>Triticinae</taxon>
        <taxon>Triticum</taxon>
    </lineage>
</organism>
<evidence type="ECO:0000313" key="3">
    <source>
        <dbReference type="Proteomes" id="UP000019116"/>
    </source>
</evidence>
<dbReference type="Gramene" id="TraesROB_scaffold_052498_01G000100.1">
    <property type="protein sequence ID" value="TraesROB_scaffold_052498_01G000100.1"/>
    <property type="gene ID" value="TraesROB_scaffold_052498_01G000100"/>
</dbReference>
<accession>A0A3B6B173</accession>
<name>A0A3B6B173_WHEAT</name>
<protein>
    <recommendedName>
        <fullName evidence="4">Secreted protein</fullName>
    </recommendedName>
</protein>
<sequence>MRLYIVLYVQAILKVCYAFLGDYYQDTKCQNLNGQQADYKSVVKGQVQNLFVLKNIKQEPEDDELHLHTT</sequence>
<dbReference type="Gramene" id="TraesNOR2A03G00735690.1">
    <property type="protein sequence ID" value="TraesNOR2A03G00735690.1"/>
    <property type="gene ID" value="TraesNOR2A03G00735690"/>
</dbReference>
<keyword evidence="3" id="KW-1185">Reference proteome</keyword>
<dbReference type="Gramene" id="TraesSTA2A03G00724360.1">
    <property type="protein sequence ID" value="TraesSTA2A03G00724360.1"/>
    <property type="gene ID" value="TraesSTA2A03G00724360"/>
</dbReference>
<dbReference type="Gramene" id="TraesJAG2A03G00726930.1">
    <property type="protein sequence ID" value="TraesJAG2A03G00726930.1"/>
    <property type="gene ID" value="TraesJAG2A03G00726930"/>
</dbReference>
<dbReference type="Gramene" id="TraesARI2A03G00733560.1">
    <property type="protein sequence ID" value="TraesARI2A03G00733560.1"/>
    <property type="gene ID" value="TraesARI2A03G00733560"/>
</dbReference>
<dbReference type="Gramene" id="TraesCS2A03G0794200.1">
    <property type="protein sequence ID" value="TraesCS2A03G0794200.1.CDS"/>
    <property type="gene ID" value="TraesCS2A03G0794200"/>
</dbReference>
<dbReference type="Gramene" id="TraesSYM2A03G00733470.1">
    <property type="protein sequence ID" value="TraesSYM2A03G00733470.1"/>
    <property type="gene ID" value="TraesSYM2A03G00733470"/>
</dbReference>
<proteinExistence type="predicted"/>
<dbReference type="Gramene" id="TraesCAD_scaffold_006439_01G000100.1">
    <property type="protein sequence ID" value="TraesCAD_scaffold_006439_01G000100.1"/>
    <property type="gene ID" value="TraesCAD_scaffold_006439_01G000100"/>
</dbReference>
<dbReference type="EnsemblPlants" id="TraesCS2A02G340200.1">
    <property type="protein sequence ID" value="TraesCS2A02G340200.1"/>
    <property type="gene ID" value="TraesCS2A02G340200"/>
</dbReference>
<dbReference type="Gramene" id="TraesCLE_scaffold_050215_01G000100.1">
    <property type="protein sequence ID" value="TraesCLE_scaffold_050215_01G000100.1"/>
    <property type="gene ID" value="TraesCLE_scaffold_050215_01G000100"/>
</dbReference>
<feature type="chain" id="PRO_5043171445" description="Secreted protein" evidence="1">
    <location>
        <begin position="19"/>
        <end position="70"/>
    </location>
</feature>
<dbReference type="Gramene" id="TraesCS2A02G340200.1">
    <property type="protein sequence ID" value="TraesCS2A02G340200.1"/>
    <property type="gene ID" value="TraesCS2A02G340200"/>
</dbReference>
<reference evidence="2" key="1">
    <citation type="submission" date="2018-08" db="EMBL/GenBank/DDBJ databases">
        <authorList>
            <person name="Rossello M."/>
        </authorList>
    </citation>
    <scope>NUCLEOTIDE SEQUENCE [LARGE SCALE GENOMIC DNA]</scope>
    <source>
        <strain evidence="2">cv. Chinese Spring</strain>
    </source>
</reference>
<evidence type="ECO:0000256" key="1">
    <source>
        <dbReference type="SAM" id="SignalP"/>
    </source>
</evidence>
<dbReference type="Proteomes" id="UP000019116">
    <property type="component" value="Chromosome 2A"/>
</dbReference>
<dbReference type="AlphaFoldDB" id="A0A3B6B173"/>
<feature type="signal peptide" evidence="1">
    <location>
        <begin position="1"/>
        <end position="18"/>
    </location>
</feature>
<dbReference type="Gramene" id="TraesRN2A0100773000.1">
    <property type="protein sequence ID" value="TraesRN2A0100773000.1"/>
    <property type="gene ID" value="TraesRN2A0100773000"/>
</dbReference>
<dbReference type="Gramene" id="TraesLDM2A03G00728400.1">
    <property type="protein sequence ID" value="TraesLDM2A03G00728400.1"/>
    <property type="gene ID" value="TraesLDM2A03G00728400"/>
</dbReference>
<evidence type="ECO:0008006" key="4">
    <source>
        <dbReference type="Google" id="ProtNLM"/>
    </source>
</evidence>
<dbReference type="Gramene" id="TraesWEE_scaffold_003952_01G000100.1">
    <property type="protein sequence ID" value="TraesWEE_scaffold_003952_01G000100.1"/>
    <property type="gene ID" value="TraesWEE_scaffold_003952_01G000100"/>
</dbReference>
<dbReference type="Gramene" id="TraesMAC2A03G00724760.1">
    <property type="protein sequence ID" value="TraesMAC2A03G00724760.1"/>
    <property type="gene ID" value="TraesMAC2A03G00724760"/>
</dbReference>
<dbReference type="Gramene" id="TraesJUL2A03G00730730.1">
    <property type="protein sequence ID" value="TraesJUL2A03G00730730.1"/>
    <property type="gene ID" value="TraesJUL2A03G00730730"/>
</dbReference>